<evidence type="ECO:0000313" key="3">
    <source>
        <dbReference type="Proteomes" id="UP000217289"/>
    </source>
</evidence>
<keyword evidence="1" id="KW-0812">Transmembrane</keyword>
<feature type="transmembrane region" description="Helical" evidence="1">
    <location>
        <begin position="75"/>
        <end position="93"/>
    </location>
</feature>
<dbReference type="OrthoDB" id="5523395at2"/>
<organism evidence="2 3">
    <name type="scientific">Melittangium boletus DSM 14713</name>
    <dbReference type="NCBI Taxonomy" id="1294270"/>
    <lineage>
        <taxon>Bacteria</taxon>
        <taxon>Pseudomonadati</taxon>
        <taxon>Myxococcota</taxon>
        <taxon>Myxococcia</taxon>
        <taxon>Myxococcales</taxon>
        <taxon>Cystobacterineae</taxon>
        <taxon>Archangiaceae</taxon>
        <taxon>Melittangium</taxon>
    </lineage>
</organism>
<keyword evidence="1" id="KW-1133">Transmembrane helix</keyword>
<protein>
    <submittedName>
        <fullName evidence="2">Uncharacterized protein</fullName>
    </submittedName>
</protein>
<evidence type="ECO:0000313" key="2">
    <source>
        <dbReference type="EMBL" id="ATB30529.1"/>
    </source>
</evidence>
<proteinExistence type="predicted"/>
<evidence type="ECO:0000256" key="1">
    <source>
        <dbReference type="SAM" id="Phobius"/>
    </source>
</evidence>
<name>A0A250IFB4_9BACT</name>
<reference evidence="2 3" key="1">
    <citation type="submission" date="2017-06" db="EMBL/GenBank/DDBJ databases">
        <authorList>
            <person name="Kim H.J."/>
            <person name="Triplett B.A."/>
        </authorList>
    </citation>
    <scope>NUCLEOTIDE SEQUENCE [LARGE SCALE GENOMIC DNA]</scope>
    <source>
        <strain evidence="2 3">DSM 14713</strain>
    </source>
</reference>
<dbReference type="KEGG" id="mbd:MEBOL_003990"/>
<gene>
    <name evidence="2" type="ORF">MEBOL_003990</name>
</gene>
<keyword evidence="3" id="KW-1185">Reference proteome</keyword>
<keyword evidence="1" id="KW-0472">Membrane</keyword>
<dbReference type="EMBL" id="CP022163">
    <property type="protein sequence ID" value="ATB30529.1"/>
    <property type="molecule type" value="Genomic_DNA"/>
</dbReference>
<dbReference type="AlphaFoldDB" id="A0A250IFB4"/>
<accession>A0A250IFB4</accession>
<dbReference type="Proteomes" id="UP000217289">
    <property type="component" value="Chromosome"/>
</dbReference>
<sequence length="97" mass="10820">MNGRDDEVWLDTLLERQLPSEPSDDGFRERVLRRLPPRERPLRRAFILGVTWLVAAGILLLPTGSGGVMISSLDTGSLVIPCSLGTALLWYLADRLF</sequence>
<feature type="transmembrane region" description="Helical" evidence="1">
    <location>
        <begin position="42"/>
        <end position="63"/>
    </location>
</feature>
<dbReference type="RefSeq" id="WP_095978970.1">
    <property type="nucleotide sequence ID" value="NZ_CP022163.1"/>
</dbReference>